<dbReference type="OrthoDB" id="416454at2759"/>
<dbReference type="PANTHER" id="PTHR33395:SF22">
    <property type="entry name" value="REVERSE TRANSCRIPTASE DOMAIN-CONTAINING PROTEIN"/>
    <property type="match status" value="1"/>
</dbReference>
<dbReference type="GO" id="GO:0061343">
    <property type="term" value="P:cell adhesion involved in heart morphogenesis"/>
    <property type="evidence" value="ECO:0007669"/>
    <property type="project" value="TreeGrafter"/>
</dbReference>
<dbReference type="GO" id="GO:0031012">
    <property type="term" value="C:extracellular matrix"/>
    <property type="evidence" value="ECO:0007669"/>
    <property type="project" value="TreeGrafter"/>
</dbReference>
<sequence>MVSNLLHLLDTHKSMGPNGIYLRVLREQTEVLTKPLSIIYQQCWLTRKVPVDQRLANVTHIHKKSQKEDLQNYRPINLTSLPGKVMEHNILSAITKHVQDNQAIRPSEHVFMKGRSCSTNQISFYDKGMCLVNEGKAVDVVYL</sequence>
<accession>A0A2I0UKU4</accession>
<dbReference type="Proteomes" id="UP000233556">
    <property type="component" value="Unassembled WGS sequence"/>
</dbReference>
<dbReference type="PANTHER" id="PTHR33395">
    <property type="entry name" value="TRANSCRIPTASE, PUTATIVE-RELATED-RELATED"/>
    <property type="match status" value="1"/>
</dbReference>
<keyword evidence="1" id="KW-0695">RNA-directed DNA polymerase</keyword>
<proteinExistence type="predicted"/>
<evidence type="ECO:0000313" key="1">
    <source>
        <dbReference type="EMBL" id="PKU46676.1"/>
    </source>
</evidence>
<dbReference type="AlphaFoldDB" id="A0A2I0UKU4"/>
<reference evidence="2" key="1">
    <citation type="submission" date="2017-11" db="EMBL/GenBank/DDBJ databases">
        <authorList>
            <person name="Lima N.C."/>
            <person name="Parody-Merino A.M."/>
            <person name="Battley P.F."/>
            <person name="Fidler A.E."/>
            <person name="Prosdocimi F."/>
        </authorList>
    </citation>
    <scope>NUCLEOTIDE SEQUENCE [LARGE SCALE GENOMIC DNA]</scope>
</reference>
<dbReference type="EMBL" id="KZ505701">
    <property type="protein sequence ID" value="PKU46676.1"/>
    <property type="molecule type" value="Genomic_DNA"/>
</dbReference>
<keyword evidence="1" id="KW-0808">Transferase</keyword>
<keyword evidence="2" id="KW-1185">Reference proteome</keyword>
<keyword evidence="1" id="KW-0548">Nucleotidyltransferase</keyword>
<protein>
    <submittedName>
        <fullName evidence="1">Rna-directed dna polymerase from mobile element jockey-like</fullName>
    </submittedName>
</protein>
<dbReference type="GO" id="GO:0007508">
    <property type="term" value="P:larval heart development"/>
    <property type="evidence" value="ECO:0007669"/>
    <property type="project" value="TreeGrafter"/>
</dbReference>
<evidence type="ECO:0000313" key="2">
    <source>
        <dbReference type="Proteomes" id="UP000233556"/>
    </source>
</evidence>
<dbReference type="GO" id="GO:0003964">
    <property type="term" value="F:RNA-directed DNA polymerase activity"/>
    <property type="evidence" value="ECO:0007669"/>
    <property type="project" value="UniProtKB-KW"/>
</dbReference>
<organism evidence="1 2">
    <name type="scientific">Limosa lapponica baueri</name>
    <dbReference type="NCBI Taxonomy" id="1758121"/>
    <lineage>
        <taxon>Eukaryota</taxon>
        <taxon>Metazoa</taxon>
        <taxon>Chordata</taxon>
        <taxon>Craniata</taxon>
        <taxon>Vertebrata</taxon>
        <taxon>Euteleostomi</taxon>
        <taxon>Archelosauria</taxon>
        <taxon>Archosauria</taxon>
        <taxon>Dinosauria</taxon>
        <taxon>Saurischia</taxon>
        <taxon>Theropoda</taxon>
        <taxon>Coelurosauria</taxon>
        <taxon>Aves</taxon>
        <taxon>Neognathae</taxon>
        <taxon>Neoaves</taxon>
        <taxon>Charadriiformes</taxon>
        <taxon>Scolopacidae</taxon>
        <taxon>Limosa</taxon>
    </lineage>
</organism>
<reference evidence="2" key="2">
    <citation type="submission" date="2017-12" db="EMBL/GenBank/DDBJ databases">
        <title>Genome sequence of the Bar-tailed Godwit (Limosa lapponica baueri).</title>
        <authorList>
            <person name="Lima N.C.B."/>
            <person name="Parody-Merino A.M."/>
            <person name="Battley P.F."/>
            <person name="Fidler A.E."/>
            <person name="Prosdocimi F."/>
        </authorList>
    </citation>
    <scope>NUCLEOTIDE SEQUENCE [LARGE SCALE GENOMIC DNA]</scope>
</reference>
<gene>
    <name evidence="1" type="ORF">llap_2993</name>
</gene>
<name>A0A2I0UKU4_LIMLA</name>